<sequence length="51" mass="5490">MGEDGTCVLSLSLAPSSLSASSRLPFSFLSLFSLLCSWRYCLPATVRCSND</sequence>
<dbReference type="OrthoDB" id="5382203at2759"/>
<dbReference type="AlphaFoldDB" id="A0A5N7BNW9"/>
<reference evidence="1 2" key="1">
    <citation type="submission" date="2019-04" db="EMBL/GenBank/DDBJ databases">
        <title>Friends and foes A comparative genomics studyof 23 Aspergillus species from section Flavi.</title>
        <authorList>
            <consortium name="DOE Joint Genome Institute"/>
            <person name="Kjaerbolling I."/>
            <person name="Vesth T."/>
            <person name="Frisvad J.C."/>
            <person name="Nybo J.L."/>
            <person name="Theobald S."/>
            <person name="Kildgaard S."/>
            <person name="Isbrandt T."/>
            <person name="Kuo A."/>
            <person name="Sato A."/>
            <person name="Lyhne E.K."/>
            <person name="Kogle M.E."/>
            <person name="Wiebenga A."/>
            <person name="Kun R.S."/>
            <person name="Lubbers R.J."/>
            <person name="Makela M.R."/>
            <person name="Barry K."/>
            <person name="Chovatia M."/>
            <person name="Clum A."/>
            <person name="Daum C."/>
            <person name="Haridas S."/>
            <person name="He G."/>
            <person name="LaButti K."/>
            <person name="Lipzen A."/>
            <person name="Mondo S."/>
            <person name="Riley R."/>
            <person name="Salamov A."/>
            <person name="Simmons B.A."/>
            <person name="Magnuson J.K."/>
            <person name="Henrissat B."/>
            <person name="Mortensen U.H."/>
            <person name="Larsen T.O."/>
            <person name="Devries R.P."/>
            <person name="Grigoriev I.V."/>
            <person name="Machida M."/>
            <person name="Baker S.E."/>
            <person name="Andersen M.R."/>
        </authorList>
    </citation>
    <scope>NUCLEOTIDE SEQUENCE [LARGE SCALE GENOMIC DNA]</scope>
    <source>
        <strain evidence="1 2">IBT 29228</strain>
    </source>
</reference>
<organism evidence="1 2">
    <name type="scientific">Aspergillus bertholletiae</name>
    <dbReference type="NCBI Taxonomy" id="1226010"/>
    <lineage>
        <taxon>Eukaryota</taxon>
        <taxon>Fungi</taxon>
        <taxon>Dikarya</taxon>
        <taxon>Ascomycota</taxon>
        <taxon>Pezizomycotina</taxon>
        <taxon>Eurotiomycetes</taxon>
        <taxon>Eurotiomycetidae</taxon>
        <taxon>Eurotiales</taxon>
        <taxon>Aspergillaceae</taxon>
        <taxon>Aspergillus</taxon>
        <taxon>Aspergillus subgen. Circumdati</taxon>
    </lineage>
</organism>
<accession>A0A5N7BNW9</accession>
<proteinExistence type="predicted"/>
<dbReference type="EMBL" id="ML736154">
    <property type="protein sequence ID" value="KAE8383502.1"/>
    <property type="molecule type" value="Genomic_DNA"/>
</dbReference>
<gene>
    <name evidence="1" type="ORF">BDV26DRAFT_251070</name>
</gene>
<name>A0A5N7BNW9_9EURO</name>
<keyword evidence="2" id="KW-1185">Reference proteome</keyword>
<protein>
    <submittedName>
        <fullName evidence="1">Uncharacterized protein</fullName>
    </submittedName>
</protein>
<dbReference type="Proteomes" id="UP000326198">
    <property type="component" value="Unassembled WGS sequence"/>
</dbReference>
<evidence type="ECO:0000313" key="1">
    <source>
        <dbReference type="EMBL" id="KAE8383502.1"/>
    </source>
</evidence>
<evidence type="ECO:0000313" key="2">
    <source>
        <dbReference type="Proteomes" id="UP000326198"/>
    </source>
</evidence>